<evidence type="ECO:0000313" key="1">
    <source>
        <dbReference type="EMBL" id="AHC13913.1"/>
    </source>
</evidence>
<dbReference type="AlphaFoldDB" id="V5WDM5"/>
<proteinExistence type="predicted"/>
<dbReference type="HOGENOM" id="CLU_037493_1_0_12"/>
<dbReference type="PATRIC" id="fig|1307761.3.peg.481"/>
<reference evidence="1 2" key="1">
    <citation type="journal article" date="2015" name="Stand. Genomic Sci.">
        <title>Complete genome sequence and description of Salinispira pacifica gen. nov., sp. nov., a novel spirochaete isolated form a hypersaline microbial mat.</title>
        <authorList>
            <person name="Ben Hania W."/>
            <person name="Joseph M."/>
            <person name="Schumann P."/>
            <person name="Bunk B."/>
            <person name="Fiebig A."/>
            <person name="Sproer C."/>
            <person name="Klenk H.P."/>
            <person name="Fardeau M.L."/>
            <person name="Spring S."/>
        </authorList>
    </citation>
    <scope>NUCLEOTIDE SEQUENCE [LARGE SCALE GENOMIC DNA]</scope>
    <source>
        <strain evidence="1 2">L21-RPul-D2</strain>
    </source>
</reference>
<name>V5WDM5_9SPIO</name>
<dbReference type="Proteomes" id="UP000018680">
    <property type="component" value="Chromosome"/>
</dbReference>
<evidence type="ECO:0000313" key="2">
    <source>
        <dbReference type="Proteomes" id="UP000018680"/>
    </source>
</evidence>
<dbReference type="eggNOG" id="COG2128">
    <property type="taxonomic scope" value="Bacteria"/>
</dbReference>
<keyword evidence="2" id="KW-1185">Reference proteome</keyword>
<organism evidence="1 2">
    <name type="scientific">Salinispira pacifica</name>
    <dbReference type="NCBI Taxonomy" id="1307761"/>
    <lineage>
        <taxon>Bacteria</taxon>
        <taxon>Pseudomonadati</taxon>
        <taxon>Spirochaetota</taxon>
        <taxon>Spirochaetia</taxon>
        <taxon>Spirochaetales</taxon>
        <taxon>Spirochaetaceae</taxon>
        <taxon>Salinispira</taxon>
    </lineage>
</organism>
<dbReference type="EMBL" id="CP006939">
    <property type="protein sequence ID" value="AHC13913.1"/>
    <property type="molecule type" value="Genomic_DNA"/>
</dbReference>
<sequence>MSNTGIHSASRIIRKYSGFVLVIWLLLSSGIFHIASQPATATLESEFSTDFTLRSIDLDEIRSGGPPKDGIPAIDSPEFSRLEENSPGLTDNEMVIAVSMEGVHKIYPLRILIWHEIVNDTIAGTPIAVTWCPLCNSALVFNRRISHEGRSLVLDFGTTGRLRYSNLLMYDRQTETWWQQGSGRALIGKHTGTQLEILPSTVMSFKNASRVYSGGMVLKSPEDSARAYGMNPYRGYEDSSMPLLYNGPDFPGDQPPMLDRAVVVHNAGENPVTIGYARLRAEPFMELNSADNTVYLIYDPDARSPLDRGRVNTGRQVGTANAFLDKTTEGRKVDLQLLTLNALDSATDSEGISSDQLQEYALNDGRLIFDRLSSTIFDANGLGVMGPLTGSRLSPGVSVQHFWFSATIFAGNEGQNGLFP</sequence>
<dbReference type="RefSeq" id="WP_024266845.1">
    <property type="nucleotide sequence ID" value="NC_023035.1"/>
</dbReference>
<dbReference type="OrthoDB" id="9806357at2"/>
<gene>
    <name evidence="1" type="ORF">L21SP2_0481</name>
</gene>
<dbReference type="KEGG" id="slr:L21SP2_0481"/>
<evidence type="ECO:0008006" key="3">
    <source>
        <dbReference type="Google" id="ProtNLM"/>
    </source>
</evidence>
<protein>
    <recommendedName>
        <fullName evidence="3">DUF3179 domain-containing protein</fullName>
    </recommendedName>
</protein>
<dbReference type="InterPro" id="IPR021516">
    <property type="entry name" value="DUF3179"/>
</dbReference>
<accession>V5WDM5</accession>
<dbReference type="STRING" id="1307761.L21SP2_0481"/>
<dbReference type="Pfam" id="PF11376">
    <property type="entry name" value="DUF3179"/>
    <property type="match status" value="1"/>
</dbReference>